<reference evidence="1" key="1">
    <citation type="submission" date="2010-01" db="EMBL/GenBank/DDBJ databases">
        <title>Complete sequence of plasmid5 of Zymomonas mobilis subsp. mobilis ZM4.</title>
        <authorList>
            <consortium name="US DOE Joint Genome Institute"/>
            <person name="Lucas S."/>
            <person name="Copeland A."/>
            <person name="Lapidus A."/>
            <person name="Glavina del Rio T."/>
            <person name="Tice H."/>
            <person name="Bruce D."/>
            <person name="Goodwin L."/>
            <person name="Pitluck S."/>
            <person name="Balakireva M."/>
            <person name="Brettin T."/>
            <person name="Detter J.C."/>
            <person name="Han C."/>
            <person name="Larimer F."/>
            <person name="Land M."/>
            <person name="Hauser L."/>
            <person name="Kyrpides N."/>
            <person name="Mikhailova N."/>
            <person name="Pappas K."/>
        </authorList>
    </citation>
    <scope>NUCLEOTIDE SEQUENCE [LARGE SCALE GENOMIC DNA]</scope>
    <source>
        <strain evidence="1">ZM4</strain>
        <plasmid evidence="1">pZZM405</plasmid>
    </source>
</reference>
<gene>
    <name evidence="1" type="ORF">ZZM4_0143</name>
</gene>
<accession>A0A806DAF0</accession>
<keyword evidence="1" id="KW-0614">Plasmid</keyword>
<geneLocation type="plasmid" evidence="1">
    <name>pZZM405</name>
</geneLocation>
<evidence type="ECO:0000313" key="1">
    <source>
        <dbReference type="EMBL" id="ADC33909.1"/>
    </source>
</evidence>
<organism evidence="1">
    <name type="scientific">Zymomonas mobilis subsp. mobilis (strain ATCC 31821 / ZM4 / CP4)</name>
    <dbReference type="NCBI Taxonomy" id="264203"/>
    <lineage>
        <taxon>Bacteria</taxon>
        <taxon>Pseudomonadati</taxon>
        <taxon>Pseudomonadota</taxon>
        <taxon>Alphaproteobacteria</taxon>
        <taxon>Sphingomonadales</taxon>
        <taxon>Zymomonadaceae</taxon>
        <taxon>Zymomonas</taxon>
    </lineage>
</organism>
<proteinExistence type="predicted"/>
<name>A0A806DAF0_ZYMMO</name>
<dbReference type="AlphaFoldDB" id="A0A806DAF0"/>
<dbReference type="EMBL" id="CP001885">
    <property type="protein sequence ID" value="ADC33909.1"/>
    <property type="molecule type" value="Genomic_DNA"/>
</dbReference>
<protein>
    <submittedName>
        <fullName evidence="1">Uncharacterized protein</fullName>
    </submittedName>
</protein>
<sequence>MSRVEKVRQWIREERELRGWGATKLAQEACLAAQKRGEVINLKQQSISAMELGYIKSVPAWIKHVADAFGDNPVPATMQNIQNMTSFECKTSNKTSLPNEDDLKRVLLGLLAPVEESISWDAKQRIAGILAQKLPMGLEQIRLFK</sequence>